<comment type="similarity">
    <text evidence="1 5">Belongs to the peptidase S8 family.</text>
</comment>
<keyword evidence="9" id="KW-1185">Reference proteome</keyword>
<keyword evidence="2 5" id="KW-0645">Protease</keyword>
<evidence type="ECO:0000313" key="8">
    <source>
        <dbReference type="EMBL" id="MFC4312828.1"/>
    </source>
</evidence>
<dbReference type="PRINTS" id="PR00723">
    <property type="entry name" value="SUBTILISIN"/>
</dbReference>
<accession>A0ABV8T0Z3</accession>
<proteinExistence type="inferred from homology"/>
<reference evidence="9" key="1">
    <citation type="journal article" date="2019" name="Int. J. Syst. Evol. Microbiol.">
        <title>The Global Catalogue of Microorganisms (GCM) 10K type strain sequencing project: providing services to taxonomists for standard genome sequencing and annotation.</title>
        <authorList>
            <consortium name="The Broad Institute Genomics Platform"/>
            <consortium name="The Broad Institute Genome Sequencing Center for Infectious Disease"/>
            <person name="Wu L."/>
            <person name="Ma J."/>
        </authorList>
    </citation>
    <scope>NUCLEOTIDE SEQUENCE [LARGE SCALE GENOMIC DNA]</scope>
    <source>
        <strain evidence="9">CGMCC 1.10759</strain>
    </source>
</reference>
<feature type="active site" description="Charge relay system" evidence="5">
    <location>
        <position position="177"/>
    </location>
</feature>
<evidence type="ECO:0000259" key="7">
    <source>
        <dbReference type="Pfam" id="PF00082"/>
    </source>
</evidence>
<evidence type="ECO:0000256" key="4">
    <source>
        <dbReference type="ARBA" id="ARBA00022825"/>
    </source>
</evidence>
<comment type="caution">
    <text evidence="8">The sequence shown here is derived from an EMBL/GenBank/DDBJ whole genome shotgun (WGS) entry which is preliminary data.</text>
</comment>
<dbReference type="RefSeq" id="WP_380602552.1">
    <property type="nucleotide sequence ID" value="NZ_JBHSDU010000014.1"/>
</dbReference>
<dbReference type="PROSITE" id="PS51892">
    <property type="entry name" value="SUBTILASE"/>
    <property type="match status" value="1"/>
</dbReference>
<dbReference type="InterPro" id="IPR015500">
    <property type="entry name" value="Peptidase_S8_subtilisin-rel"/>
</dbReference>
<dbReference type="Proteomes" id="UP001595904">
    <property type="component" value="Unassembled WGS sequence"/>
</dbReference>
<dbReference type="EMBL" id="JBHSDU010000014">
    <property type="protein sequence ID" value="MFC4312828.1"/>
    <property type="molecule type" value="Genomic_DNA"/>
</dbReference>
<dbReference type="PANTHER" id="PTHR43806">
    <property type="entry name" value="PEPTIDASE S8"/>
    <property type="match status" value="1"/>
</dbReference>
<sequence length="418" mass="43553">MKRLAALLAMLALAGCMQLARDGTEEELIRTHPERFVVITLHNTDTMPSARAGSSPRDYGAAMPYAIAPTTRAMASQLATYYRMKPVREWPIAQLSVHCIVYEMNAGESQSDLLRRLRSDARVESAQPLNSFATLSSADTAAYNDPYAGLQGSLAAMGVPQAHTWSRGKGVNIAVIDTAVDTSHADLAGSHISVSNFTGQRPRPAAHGTAVTGIIAATGGNHLGIVGIAPEADVHALAACWADTANPAQAVCDSFTLAIALARAIELKAHIVNLSLGGPSDPLLRRLVEHGLARDMIFVAALPSSGAATGFPSEIPGVVVVDAVGHEHSARNVLLAPGTDVLTLVPQNGYDFVSGSSMAAANVSGGIALLLSHRLKADEVRDVLAQTAPSGDSINLCVALAGRQASQRCLNASTASTH</sequence>
<feature type="chain" id="PRO_5046202437" evidence="6">
    <location>
        <begin position="21"/>
        <end position="418"/>
    </location>
</feature>
<dbReference type="PANTHER" id="PTHR43806:SF11">
    <property type="entry name" value="CEREVISIN-RELATED"/>
    <property type="match status" value="1"/>
</dbReference>
<name>A0ABV8T0Z3_9GAMM</name>
<evidence type="ECO:0000256" key="2">
    <source>
        <dbReference type="ARBA" id="ARBA00022670"/>
    </source>
</evidence>
<dbReference type="Pfam" id="PF00082">
    <property type="entry name" value="Peptidase_S8"/>
    <property type="match status" value="1"/>
</dbReference>
<protein>
    <submittedName>
        <fullName evidence="8">S8 family serine peptidase</fullName>
    </submittedName>
</protein>
<dbReference type="SUPFAM" id="SSF52743">
    <property type="entry name" value="Subtilisin-like"/>
    <property type="match status" value="1"/>
</dbReference>
<dbReference type="Gene3D" id="3.40.50.200">
    <property type="entry name" value="Peptidase S8/S53 domain"/>
    <property type="match status" value="1"/>
</dbReference>
<gene>
    <name evidence="8" type="ORF">ACFPN2_27330</name>
</gene>
<keyword evidence="4 5" id="KW-0720">Serine protease</keyword>
<evidence type="ECO:0000256" key="1">
    <source>
        <dbReference type="ARBA" id="ARBA00011073"/>
    </source>
</evidence>
<organism evidence="8 9">
    <name type="scientific">Steroidobacter flavus</name>
    <dbReference type="NCBI Taxonomy" id="1842136"/>
    <lineage>
        <taxon>Bacteria</taxon>
        <taxon>Pseudomonadati</taxon>
        <taxon>Pseudomonadota</taxon>
        <taxon>Gammaproteobacteria</taxon>
        <taxon>Steroidobacterales</taxon>
        <taxon>Steroidobacteraceae</taxon>
        <taxon>Steroidobacter</taxon>
    </lineage>
</organism>
<dbReference type="PROSITE" id="PS51257">
    <property type="entry name" value="PROKAR_LIPOPROTEIN"/>
    <property type="match status" value="1"/>
</dbReference>
<feature type="active site" description="Charge relay system" evidence="5">
    <location>
        <position position="207"/>
    </location>
</feature>
<dbReference type="InterPro" id="IPR022398">
    <property type="entry name" value="Peptidase_S8_His-AS"/>
</dbReference>
<evidence type="ECO:0000256" key="3">
    <source>
        <dbReference type="ARBA" id="ARBA00022801"/>
    </source>
</evidence>
<keyword evidence="3 5" id="KW-0378">Hydrolase</keyword>
<evidence type="ECO:0000256" key="6">
    <source>
        <dbReference type="SAM" id="SignalP"/>
    </source>
</evidence>
<keyword evidence="6" id="KW-0732">Signal</keyword>
<dbReference type="InterPro" id="IPR036852">
    <property type="entry name" value="Peptidase_S8/S53_dom_sf"/>
</dbReference>
<feature type="domain" description="Peptidase S8/S53" evidence="7">
    <location>
        <begin position="168"/>
        <end position="390"/>
    </location>
</feature>
<dbReference type="InterPro" id="IPR000209">
    <property type="entry name" value="Peptidase_S8/S53_dom"/>
</dbReference>
<evidence type="ECO:0000256" key="5">
    <source>
        <dbReference type="PROSITE-ProRule" id="PRU01240"/>
    </source>
</evidence>
<dbReference type="InterPro" id="IPR050131">
    <property type="entry name" value="Peptidase_S8_subtilisin-like"/>
</dbReference>
<evidence type="ECO:0000313" key="9">
    <source>
        <dbReference type="Proteomes" id="UP001595904"/>
    </source>
</evidence>
<dbReference type="PROSITE" id="PS00137">
    <property type="entry name" value="SUBTILASE_HIS"/>
    <property type="match status" value="1"/>
</dbReference>
<feature type="active site" description="Charge relay system" evidence="5">
    <location>
        <position position="357"/>
    </location>
</feature>
<feature type="signal peptide" evidence="6">
    <location>
        <begin position="1"/>
        <end position="20"/>
    </location>
</feature>